<dbReference type="Gene3D" id="1.20.1270.390">
    <property type="match status" value="1"/>
</dbReference>
<dbReference type="PROSITE" id="PS51782">
    <property type="entry name" value="LYSM"/>
    <property type="match status" value="1"/>
</dbReference>
<accession>A0A932GNB5</accession>
<evidence type="ECO:0000259" key="3">
    <source>
        <dbReference type="PROSITE" id="PS51782"/>
    </source>
</evidence>
<feature type="region of interest" description="Disordered" evidence="2">
    <location>
        <begin position="292"/>
        <end position="318"/>
    </location>
</feature>
<sequence length="318" mass="35143">MPGLPGRVLITGMMLWLAGCVTLDTQQELIDAKAALEAARSIGAEVYSPDRYRRAQEAIRQSERELTDGHQEMGRALANEARENAEAAEAETLVIKARAKETATRAIAEVRQQMERARQAVATWRDQGALEEDLRIATGLVAEAQSALVRAQNANDRGDAQSSLIEVSRVRQSLGQVEGALSRVQAVLQERERQRKLAEEAKKEVPAPAPEAGPVAEEVQASAPQAKPVEKEPAAPPPQTYTVKPGDSLWNIAARPEVYNNPWLWPLIFTANENALKDPDLLRPGQTLIIPRDYDEEKAREAERKARQRGGWSLKDNR</sequence>
<dbReference type="Pfam" id="PF01476">
    <property type="entry name" value="LysM"/>
    <property type="match status" value="1"/>
</dbReference>
<dbReference type="SUPFAM" id="SSF54106">
    <property type="entry name" value="LysM domain"/>
    <property type="match status" value="1"/>
</dbReference>
<dbReference type="PANTHER" id="PTHR34700">
    <property type="entry name" value="POTASSIUM BINDING PROTEIN KBP"/>
    <property type="match status" value="1"/>
</dbReference>
<protein>
    <submittedName>
        <fullName evidence="4">LysM peptidoglycan-binding domain-containing protein</fullName>
    </submittedName>
</protein>
<dbReference type="PANTHER" id="PTHR34700:SF4">
    <property type="entry name" value="PHAGE-LIKE ELEMENT PBSX PROTEIN XKDP"/>
    <property type="match status" value="1"/>
</dbReference>
<dbReference type="PROSITE" id="PS51257">
    <property type="entry name" value="PROKAR_LIPOPROTEIN"/>
    <property type="match status" value="1"/>
</dbReference>
<dbReference type="EMBL" id="JACPSX010000039">
    <property type="protein sequence ID" value="MBI3013907.1"/>
    <property type="molecule type" value="Genomic_DNA"/>
</dbReference>
<dbReference type="InterPro" id="IPR052196">
    <property type="entry name" value="Bact_Kbp"/>
</dbReference>
<evidence type="ECO:0000313" key="5">
    <source>
        <dbReference type="Proteomes" id="UP000741360"/>
    </source>
</evidence>
<dbReference type="Gene3D" id="3.10.350.10">
    <property type="entry name" value="LysM domain"/>
    <property type="match status" value="1"/>
</dbReference>
<feature type="region of interest" description="Disordered" evidence="2">
    <location>
        <begin position="198"/>
        <end position="242"/>
    </location>
</feature>
<dbReference type="SMART" id="SM00257">
    <property type="entry name" value="LysM"/>
    <property type="match status" value="1"/>
</dbReference>
<evidence type="ECO:0000313" key="4">
    <source>
        <dbReference type="EMBL" id="MBI3013907.1"/>
    </source>
</evidence>
<gene>
    <name evidence="4" type="ORF">HYY65_02315</name>
</gene>
<name>A0A932GNB5_UNCTE</name>
<dbReference type="Proteomes" id="UP000741360">
    <property type="component" value="Unassembled WGS sequence"/>
</dbReference>
<organism evidence="4 5">
    <name type="scientific">Tectimicrobiota bacterium</name>
    <dbReference type="NCBI Taxonomy" id="2528274"/>
    <lineage>
        <taxon>Bacteria</taxon>
        <taxon>Pseudomonadati</taxon>
        <taxon>Nitrospinota/Tectimicrobiota group</taxon>
        <taxon>Candidatus Tectimicrobiota</taxon>
    </lineage>
</organism>
<dbReference type="InterPro" id="IPR036779">
    <property type="entry name" value="LysM_dom_sf"/>
</dbReference>
<proteinExistence type="predicted"/>
<feature type="compositionally biased region" description="Basic and acidic residues" evidence="2">
    <location>
        <begin position="292"/>
        <end position="305"/>
    </location>
</feature>
<dbReference type="InterPro" id="IPR018392">
    <property type="entry name" value="LysM"/>
</dbReference>
<evidence type="ECO:0000256" key="2">
    <source>
        <dbReference type="SAM" id="MobiDB-lite"/>
    </source>
</evidence>
<dbReference type="AlphaFoldDB" id="A0A932GNB5"/>
<comment type="caution">
    <text evidence="4">The sequence shown here is derived from an EMBL/GenBank/DDBJ whole genome shotgun (WGS) entry which is preliminary data.</text>
</comment>
<feature type="domain" description="LysM" evidence="3">
    <location>
        <begin position="239"/>
        <end position="290"/>
    </location>
</feature>
<keyword evidence="1" id="KW-0175">Coiled coil</keyword>
<dbReference type="CDD" id="cd00118">
    <property type="entry name" value="LysM"/>
    <property type="match status" value="1"/>
</dbReference>
<evidence type="ECO:0000256" key="1">
    <source>
        <dbReference type="SAM" id="Coils"/>
    </source>
</evidence>
<feature type="compositionally biased region" description="Low complexity" evidence="2">
    <location>
        <begin position="210"/>
        <end position="227"/>
    </location>
</feature>
<reference evidence="4" key="1">
    <citation type="submission" date="2020-07" db="EMBL/GenBank/DDBJ databases">
        <title>Huge and variable diversity of episymbiotic CPR bacteria and DPANN archaea in groundwater ecosystems.</title>
        <authorList>
            <person name="He C.Y."/>
            <person name="Keren R."/>
            <person name="Whittaker M."/>
            <person name="Farag I.F."/>
            <person name="Doudna J."/>
            <person name="Cate J.H.D."/>
            <person name="Banfield J.F."/>
        </authorList>
    </citation>
    <scope>NUCLEOTIDE SEQUENCE</scope>
    <source>
        <strain evidence="4">NC_groundwater_717_Ag_S-0.2um_59_8</strain>
    </source>
</reference>
<feature type="coiled-coil region" evidence="1">
    <location>
        <begin position="100"/>
        <end position="127"/>
    </location>
</feature>